<dbReference type="OrthoDB" id="10576274at2759"/>
<keyword evidence="2" id="KW-1185">Reference proteome</keyword>
<reference evidence="1 2" key="1">
    <citation type="submission" date="2013-12" db="EMBL/GenBank/DDBJ databases">
        <title>Draft genome of the parsitic nematode Ancylostoma duodenale.</title>
        <authorList>
            <person name="Mitreva M."/>
        </authorList>
    </citation>
    <scope>NUCLEOTIDE SEQUENCE [LARGE SCALE GENOMIC DNA]</scope>
    <source>
        <strain evidence="1 2">Zhejiang</strain>
    </source>
</reference>
<evidence type="ECO:0000313" key="1">
    <source>
        <dbReference type="EMBL" id="KIH54539.1"/>
    </source>
</evidence>
<protein>
    <submittedName>
        <fullName evidence="1">Uncharacterized protein</fullName>
    </submittedName>
</protein>
<sequence length="94" mass="10837">MEYIILTSAKARYEDDRPILYSKAPESAHIDCGRILGGDKDYTEHHEIAQHLRGRTEKATVAMKFHWKRVLPLMKIKRIDFGVAHARTACKVCK</sequence>
<name>A0A0C2G6J2_9BILA</name>
<gene>
    <name evidence="1" type="ORF">ANCDUO_15314</name>
</gene>
<proteinExistence type="predicted"/>
<dbReference type="Proteomes" id="UP000054047">
    <property type="component" value="Unassembled WGS sequence"/>
</dbReference>
<dbReference type="EMBL" id="KN738942">
    <property type="protein sequence ID" value="KIH54539.1"/>
    <property type="molecule type" value="Genomic_DNA"/>
</dbReference>
<evidence type="ECO:0000313" key="2">
    <source>
        <dbReference type="Proteomes" id="UP000054047"/>
    </source>
</evidence>
<dbReference type="AlphaFoldDB" id="A0A0C2G6J2"/>
<organism evidence="1 2">
    <name type="scientific">Ancylostoma duodenale</name>
    <dbReference type="NCBI Taxonomy" id="51022"/>
    <lineage>
        <taxon>Eukaryota</taxon>
        <taxon>Metazoa</taxon>
        <taxon>Ecdysozoa</taxon>
        <taxon>Nematoda</taxon>
        <taxon>Chromadorea</taxon>
        <taxon>Rhabditida</taxon>
        <taxon>Rhabditina</taxon>
        <taxon>Rhabditomorpha</taxon>
        <taxon>Strongyloidea</taxon>
        <taxon>Ancylostomatidae</taxon>
        <taxon>Ancylostomatinae</taxon>
        <taxon>Ancylostoma</taxon>
    </lineage>
</organism>
<accession>A0A0C2G6J2</accession>